<keyword evidence="2" id="KW-1185">Reference proteome</keyword>
<dbReference type="AlphaFoldDB" id="A0A9Q0L9S2"/>
<evidence type="ECO:0000313" key="1">
    <source>
        <dbReference type="EMBL" id="KAJ5068748.1"/>
    </source>
</evidence>
<name>A0A9Q0L9S2_ANAIG</name>
<proteinExistence type="predicted"/>
<sequence>MKIIIKNNNKNNNQNSIQGNQENSEIDINQENLKIKYIKPFERLKYNFPTTEPVQIISFILELPEIPKEYKNHELAKKSILHLGKITITGIKADDKFPFFKSQQDLALFNTSNKIKKSLLKPKTTEYQKERKILKINFDYIKISGFQYLVQHGEEGSKSQVCGINLKITSLLNPDSFFETNVSIPRVSHLTVLNYEFDSNIFGDCCEFKFLSNYGGSEFMFGKISMF</sequence>
<evidence type="ECO:0000313" key="2">
    <source>
        <dbReference type="Proteomes" id="UP001149090"/>
    </source>
</evidence>
<accession>A0A9Q0L9S2</accession>
<organism evidence="1 2">
    <name type="scientific">Anaeramoeba ignava</name>
    <name type="common">Anaerobic marine amoeba</name>
    <dbReference type="NCBI Taxonomy" id="1746090"/>
    <lineage>
        <taxon>Eukaryota</taxon>
        <taxon>Metamonada</taxon>
        <taxon>Anaeramoebidae</taxon>
        <taxon>Anaeramoeba</taxon>
    </lineage>
</organism>
<dbReference type="Proteomes" id="UP001149090">
    <property type="component" value="Unassembled WGS sequence"/>
</dbReference>
<dbReference type="EMBL" id="JAPDFW010000114">
    <property type="protein sequence ID" value="KAJ5068748.1"/>
    <property type="molecule type" value="Genomic_DNA"/>
</dbReference>
<protein>
    <submittedName>
        <fullName evidence="1">Uncharacterized protein</fullName>
    </submittedName>
</protein>
<reference evidence="1" key="1">
    <citation type="submission" date="2022-10" db="EMBL/GenBank/DDBJ databases">
        <title>Novel sulphate-reducing endosymbionts in the free-living metamonad Anaeramoeba.</title>
        <authorList>
            <person name="Jerlstrom-Hultqvist J."/>
            <person name="Cepicka I."/>
            <person name="Gallot-Lavallee L."/>
            <person name="Salas-Leiva D."/>
            <person name="Curtis B.A."/>
            <person name="Zahonova K."/>
            <person name="Pipaliya S."/>
            <person name="Dacks J."/>
            <person name="Roger A.J."/>
        </authorList>
    </citation>
    <scope>NUCLEOTIDE SEQUENCE</scope>
    <source>
        <strain evidence="1">BMAN</strain>
    </source>
</reference>
<gene>
    <name evidence="1" type="ORF">M0811_02691</name>
</gene>
<comment type="caution">
    <text evidence="1">The sequence shown here is derived from an EMBL/GenBank/DDBJ whole genome shotgun (WGS) entry which is preliminary data.</text>
</comment>